<gene>
    <name evidence="1" type="ORF">CVLEPA_LOCUS14948</name>
</gene>
<comment type="caution">
    <text evidence="1">The sequence shown here is derived from an EMBL/GenBank/DDBJ whole genome shotgun (WGS) entry which is preliminary data.</text>
</comment>
<reference evidence="1 2" key="1">
    <citation type="submission" date="2024-02" db="EMBL/GenBank/DDBJ databases">
        <authorList>
            <person name="Daric V."/>
            <person name="Darras S."/>
        </authorList>
    </citation>
    <scope>NUCLEOTIDE SEQUENCE [LARGE SCALE GENOMIC DNA]</scope>
</reference>
<protein>
    <submittedName>
        <fullName evidence="1">Uncharacterized protein</fullName>
    </submittedName>
</protein>
<proteinExistence type="predicted"/>
<dbReference type="EMBL" id="CAWYQH010000097">
    <property type="protein sequence ID" value="CAK8683938.1"/>
    <property type="molecule type" value="Genomic_DNA"/>
</dbReference>
<keyword evidence="2" id="KW-1185">Reference proteome</keyword>
<accession>A0ABP0FXB2</accession>
<evidence type="ECO:0000313" key="2">
    <source>
        <dbReference type="Proteomes" id="UP001642483"/>
    </source>
</evidence>
<organism evidence="1 2">
    <name type="scientific">Clavelina lepadiformis</name>
    <name type="common">Light-bulb sea squirt</name>
    <name type="synonym">Ascidia lepadiformis</name>
    <dbReference type="NCBI Taxonomy" id="159417"/>
    <lineage>
        <taxon>Eukaryota</taxon>
        <taxon>Metazoa</taxon>
        <taxon>Chordata</taxon>
        <taxon>Tunicata</taxon>
        <taxon>Ascidiacea</taxon>
        <taxon>Aplousobranchia</taxon>
        <taxon>Clavelinidae</taxon>
        <taxon>Clavelina</taxon>
    </lineage>
</organism>
<sequence length="73" mass="8164">MDKFMFHPSHYNLLLEMNEKGEILQSLHDPSYDTVHGMAQVITLSDGRLALSTFFGSNIAILNDKDARAIGQV</sequence>
<evidence type="ECO:0000313" key="1">
    <source>
        <dbReference type="EMBL" id="CAK8683938.1"/>
    </source>
</evidence>
<dbReference type="Proteomes" id="UP001642483">
    <property type="component" value="Unassembled WGS sequence"/>
</dbReference>
<name>A0ABP0FXB2_CLALP</name>